<dbReference type="Proteomes" id="UP001193081">
    <property type="component" value="Unassembled WGS sequence"/>
</dbReference>
<proteinExistence type="predicted"/>
<dbReference type="Gene3D" id="3.90.79.10">
    <property type="entry name" value="Nucleoside Triphosphate Pyrophosphohydrolase"/>
    <property type="match status" value="1"/>
</dbReference>
<dbReference type="CDD" id="cd03424">
    <property type="entry name" value="NUDIX_ADPRase_Nudt5_UGPPase_Nudt14"/>
    <property type="match status" value="1"/>
</dbReference>
<accession>A0ABS4D6I2</accession>
<organism evidence="4 5">
    <name type="scientific">Candidatus Chloroploca mongolica</name>
    <dbReference type="NCBI Taxonomy" id="2528176"/>
    <lineage>
        <taxon>Bacteria</taxon>
        <taxon>Bacillati</taxon>
        <taxon>Chloroflexota</taxon>
        <taxon>Chloroflexia</taxon>
        <taxon>Chloroflexales</taxon>
        <taxon>Chloroflexineae</taxon>
        <taxon>Oscillochloridaceae</taxon>
        <taxon>Candidatus Chloroploca</taxon>
    </lineage>
</organism>
<comment type="cofactor">
    <cofactor evidence="1">
        <name>Mg(2+)</name>
        <dbReference type="ChEBI" id="CHEBI:18420"/>
    </cofactor>
</comment>
<dbReference type="RefSeq" id="WP_135477107.1">
    <property type="nucleotide sequence ID" value="NZ_SIJK02000006.1"/>
</dbReference>
<dbReference type="Pfam" id="PF00293">
    <property type="entry name" value="NUDIX"/>
    <property type="match status" value="1"/>
</dbReference>
<comment type="caution">
    <text evidence="4">The sequence shown here is derived from an EMBL/GenBank/DDBJ whole genome shotgun (WGS) entry which is preliminary data.</text>
</comment>
<feature type="domain" description="Nudix hydrolase" evidence="3">
    <location>
        <begin position="37"/>
        <end position="164"/>
    </location>
</feature>
<dbReference type="PROSITE" id="PS00893">
    <property type="entry name" value="NUDIX_BOX"/>
    <property type="match status" value="1"/>
</dbReference>
<reference evidence="4 5" key="1">
    <citation type="submission" date="2021-03" db="EMBL/GenBank/DDBJ databases">
        <authorList>
            <person name="Grouzdev D.S."/>
        </authorList>
    </citation>
    <scope>NUCLEOTIDE SEQUENCE [LARGE SCALE GENOMIC DNA]</scope>
    <source>
        <strain evidence="4 5">M50-1</strain>
    </source>
</reference>
<keyword evidence="2 4" id="KW-0378">Hydrolase</keyword>
<evidence type="ECO:0000313" key="4">
    <source>
        <dbReference type="EMBL" id="MBP1465049.1"/>
    </source>
</evidence>
<gene>
    <name evidence="4" type="ORF">EYB53_004950</name>
</gene>
<dbReference type="InterPro" id="IPR015797">
    <property type="entry name" value="NUDIX_hydrolase-like_dom_sf"/>
</dbReference>
<dbReference type="PANTHER" id="PTHR11839:SF18">
    <property type="entry name" value="NUDIX HYDROLASE DOMAIN-CONTAINING PROTEIN"/>
    <property type="match status" value="1"/>
</dbReference>
<dbReference type="SUPFAM" id="SSF55811">
    <property type="entry name" value="Nudix"/>
    <property type="match status" value="1"/>
</dbReference>
<evidence type="ECO:0000259" key="3">
    <source>
        <dbReference type="PROSITE" id="PS51462"/>
    </source>
</evidence>
<dbReference type="PROSITE" id="PS51462">
    <property type="entry name" value="NUDIX"/>
    <property type="match status" value="1"/>
</dbReference>
<evidence type="ECO:0000256" key="1">
    <source>
        <dbReference type="ARBA" id="ARBA00001946"/>
    </source>
</evidence>
<evidence type="ECO:0000256" key="2">
    <source>
        <dbReference type="ARBA" id="ARBA00022801"/>
    </source>
</evidence>
<dbReference type="InterPro" id="IPR020084">
    <property type="entry name" value="NUDIX_hydrolase_CS"/>
</dbReference>
<dbReference type="GO" id="GO:0016787">
    <property type="term" value="F:hydrolase activity"/>
    <property type="evidence" value="ECO:0007669"/>
    <property type="project" value="UniProtKB-KW"/>
</dbReference>
<name>A0ABS4D6I2_9CHLR</name>
<dbReference type="EMBL" id="SIJK02000006">
    <property type="protein sequence ID" value="MBP1465049.1"/>
    <property type="molecule type" value="Genomic_DNA"/>
</dbReference>
<dbReference type="InterPro" id="IPR000086">
    <property type="entry name" value="NUDIX_hydrolase_dom"/>
</dbReference>
<protein>
    <submittedName>
        <fullName evidence="4">NUDIX hydrolase</fullName>
    </submittedName>
</protein>
<keyword evidence="5" id="KW-1185">Reference proteome</keyword>
<sequence>METWVEQREAFQGPVFTVVTGEAVLDDGQRARRDVVRHRGGVGVVPVLDGQVLLVRQFRIAVERDTIEIPAGLREPGETLEACAARELAEEVGYAAKRLIPLLNYCTSPGFTDESTAIFLALDLHPVAATPDWDERIHQVALPLATLPEALANGTFEDGKTVIGLYAALAWLNATPAEG</sequence>
<dbReference type="PANTHER" id="PTHR11839">
    <property type="entry name" value="UDP/ADP-SUGAR PYROPHOSPHATASE"/>
    <property type="match status" value="1"/>
</dbReference>
<evidence type="ECO:0000313" key="5">
    <source>
        <dbReference type="Proteomes" id="UP001193081"/>
    </source>
</evidence>